<dbReference type="AlphaFoldDB" id="A0A8S4QAT3"/>
<comment type="caution">
    <text evidence="1">The sequence shown here is derived from an EMBL/GenBank/DDBJ whole genome shotgun (WGS) entry which is preliminary data.</text>
</comment>
<name>A0A8S4QAT3_OWEFU</name>
<keyword evidence="2" id="KW-1185">Reference proteome</keyword>
<sequence>MKYIIKMLKKFSTAAEFIPTLDSLKQFDLEGLETSTAVKQETHNNRPFFFIRPTILSKLAVAHPECGVQSVDDHLIVKQLVFLDDMSTNKSRRWSPMSVCQLLPIAMADNHFFVNVCSVSTEVNAITLGHAVIKDMQTMGRIPGYSGGKSVTVESTFATFVADMAMQSSICSHLGAAANSFCPKCEVTKGEVAVGTKRNKEKTVETRKKIALEKTVTGMKKLQTVTGIKGDENPILNLSFDPHENIPTGILHVIHLGVTKQLLSVMSKNDRKSLLQLYIKDLCPKLGNKFVDYLGSRQGKDFKSFIQIAPFAAKFSGQPQSIFKATLKLAKLHKVLCAGGPIEVPAQDYVSAALEVGSVLATPKLHALLHMAKDQDQHGPLIMLNEDKFESSHKHIREGLFKQNNLARGRDTARAQYKRLLLQHLMTGGFVPDIRNNSWRQAGDCVLQGQDALQILNGTTVKKQTFPKLTMADRDERGKLIVNNKTSTYNCIKTSDGDTIRKNEAFVANGVVKVFIRGLKSGEDETIEIREVISRGVSQTLGVDKFILGRNEKLTMPNNIKKIHTLCACDLNGCTVGTFTSTTKLEQQEVEVKNLKVKHRTSIIYINDFKAM</sequence>
<protein>
    <submittedName>
        <fullName evidence="1">Uncharacterized protein</fullName>
    </submittedName>
</protein>
<dbReference type="Proteomes" id="UP000749559">
    <property type="component" value="Unassembled WGS sequence"/>
</dbReference>
<dbReference type="OrthoDB" id="6153305at2759"/>
<evidence type="ECO:0000313" key="2">
    <source>
        <dbReference type="Proteomes" id="UP000749559"/>
    </source>
</evidence>
<evidence type="ECO:0000313" key="1">
    <source>
        <dbReference type="EMBL" id="CAH1803012.1"/>
    </source>
</evidence>
<organism evidence="1 2">
    <name type="scientific">Owenia fusiformis</name>
    <name type="common">Polychaete worm</name>
    <dbReference type="NCBI Taxonomy" id="6347"/>
    <lineage>
        <taxon>Eukaryota</taxon>
        <taxon>Metazoa</taxon>
        <taxon>Spiralia</taxon>
        <taxon>Lophotrochozoa</taxon>
        <taxon>Annelida</taxon>
        <taxon>Polychaeta</taxon>
        <taxon>Sedentaria</taxon>
        <taxon>Canalipalpata</taxon>
        <taxon>Sabellida</taxon>
        <taxon>Oweniida</taxon>
        <taxon>Oweniidae</taxon>
        <taxon>Owenia</taxon>
    </lineage>
</organism>
<reference evidence="1" key="1">
    <citation type="submission" date="2022-03" db="EMBL/GenBank/DDBJ databases">
        <authorList>
            <person name="Martin C."/>
        </authorList>
    </citation>
    <scope>NUCLEOTIDE SEQUENCE</scope>
</reference>
<proteinExistence type="predicted"/>
<gene>
    <name evidence="1" type="ORF">OFUS_LOCUS26644</name>
</gene>
<accession>A0A8S4QAT3</accession>
<dbReference type="EMBL" id="CAIIXF020000215">
    <property type="protein sequence ID" value="CAH1803012.1"/>
    <property type="molecule type" value="Genomic_DNA"/>
</dbReference>